<sequence>MVDSEKPKNNKLKVPEDANEIKQTKPSYDMTNPCTLAIPEGNRLTALRTIFDSVTADTKERLRIVFLQYTKGLKKCREMAENRERRRIATCILVSKIKEIDSKFLDLIDRIVGEYAKAHIPEPITEAAYIMQAAQVCYDEATQKLSALKIKSLKKNLREFNSNLSNVIEFLETLIPKNESLNVYEKEITRSYRGLYERVESNHVVSSNNDTITYDDYFFLFLLDNHLTMFPSLDEFVTVRIDNIHNFFIKKLTNLSKYLCDIVKSSRYEKTLQANWFYCGLTCLIPKEFHREALTTVNDIVRNENRSTCSGKARDACRESNKSVTVQTDAESHSTSHLLFINDLELLEKDSSTFNKSAKMLSVTLSHYIKCKKFIFYNQSTFDIVNHLTIGVLQIEPADFSKLDDAVGAVLITFIEVGITSEDSLQTVETEKLSKYSLLINELSLIYKCNGIVTKHHKSQLKRLEIPMNKAETTSLDRQRGPYSEQMPKKARNVCHTVLLRDVIGVKTTNQKNTIPFFSDGIITSDLEEENGR</sequence>
<feature type="region of interest" description="Disordered" evidence="1">
    <location>
        <begin position="1"/>
        <end position="26"/>
    </location>
</feature>
<dbReference type="VEuPathDB" id="MicrosporidiaDB:CWI38_0306p0010"/>
<keyword evidence="4" id="KW-1185">Reference proteome</keyword>
<evidence type="ECO:0000256" key="1">
    <source>
        <dbReference type="SAM" id="MobiDB-lite"/>
    </source>
</evidence>
<dbReference type="Proteomes" id="UP000292282">
    <property type="component" value="Unassembled WGS sequence"/>
</dbReference>
<dbReference type="VEuPathDB" id="MicrosporidiaDB:CWI38_0179p0030"/>
<evidence type="ECO:0000313" key="3">
    <source>
        <dbReference type="EMBL" id="TBU19892.1"/>
    </source>
</evidence>
<gene>
    <name evidence="3" type="ORF">CWI38_0179p0030</name>
    <name evidence="2" type="ORF">CWI38_0306p0010</name>
</gene>
<proteinExistence type="predicted"/>
<evidence type="ECO:0000313" key="2">
    <source>
        <dbReference type="EMBL" id="TBU15837.1"/>
    </source>
</evidence>
<dbReference type="EMBL" id="PITK01000306">
    <property type="protein sequence ID" value="TBU15837.1"/>
    <property type="molecule type" value="Genomic_DNA"/>
</dbReference>
<protein>
    <submittedName>
        <fullName evidence="2">Uncharacterized protein</fullName>
    </submittedName>
</protein>
<reference evidence="2 4" key="1">
    <citation type="submission" date="2017-12" db="EMBL/GenBank/DDBJ databases">
        <authorList>
            <person name="Pombert J.-F."/>
            <person name="Haag K.L."/>
            <person name="Ebert D."/>
        </authorList>
    </citation>
    <scope>NUCLEOTIDE SEQUENCE [LARGE SCALE GENOMIC DNA]</scope>
    <source>
        <strain evidence="2">IL-G-3</strain>
    </source>
</reference>
<comment type="caution">
    <text evidence="2">The sequence shown here is derived from an EMBL/GenBank/DDBJ whole genome shotgun (WGS) entry which is preliminary data.</text>
</comment>
<name>A0A4Q9M115_9MICR</name>
<organism evidence="2 4">
    <name type="scientific">Hamiltosporidium tvaerminnensis</name>
    <dbReference type="NCBI Taxonomy" id="1176355"/>
    <lineage>
        <taxon>Eukaryota</taxon>
        <taxon>Fungi</taxon>
        <taxon>Fungi incertae sedis</taxon>
        <taxon>Microsporidia</taxon>
        <taxon>Dubosqiidae</taxon>
        <taxon>Hamiltosporidium</taxon>
    </lineage>
</organism>
<feature type="compositionally biased region" description="Basic and acidic residues" evidence="1">
    <location>
        <begin position="1"/>
        <end position="23"/>
    </location>
</feature>
<dbReference type="EMBL" id="PITK01000179">
    <property type="protein sequence ID" value="TBU19892.1"/>
    <property type="molecule type" value="Genomic_DNA"/>
</dbReference>
<dbReference type="AlphaFoldDB" id="A0A4Q9M115"/>
<dbReference type="OrthoDB" id="2426083at2759"/>
<evidence type="ECO:0000313" key="4">
    <source>
        <dbReference type="Proteomes" id="UP000292282"/>
    </source>
</evidence>
<accession>A0A4Q9M115</accession>